<proteinExistence type="predicted"/>
<gene>
    <name evidence="1" type="ORF">ISP18_09665</name>
</gene>
<evidence type="ECO:0000313" key="1">
    <source>
        <dbReference type="EMBL" id="MFK2854855.1"/>
    </source>
</evidence>
<sequence length="225" mass="24954">MRTPKLLIVAIRGNRGVDEVNRSANGIYNKYSNRTEFNKQVELAYLSRSGNLVEGEGKGALDLNEGDVLGMYIVAHSGDLQTAIYDHDFVSAFKTKILDVKSNGVNYTLDKLCLVVCNTAKGAEDILTNSHEGVLIFRFAKLLQSAGLKPRLAGWSGLVTADEESGYANSTQRGTGKKQIISSRNFQWGYASEMPRSKAEQKMVYVWDDEAGYVKRDLRSWTDKG</sequence>
<name>A0ABW8II49_9GAMM</name>
<comment type="caution">
    <text evidence="1">The sequence shown here is derived from an EMBL/GenBank/DDBJ whole genome shotgun (WGS) entry which is preliminary data.</text>
</comment>
<evidence type="ECO:0000313" key="2">
    <source>
        <dbReference type="Proteomes" id="UP001620409"/>
    </source>
</evidence>
<protein>
    <submittedName>
        <fullName evidence="1">Uncharacterized protein</fullName>
    </submittedName>
</protein>
<accession>A0ABW8II49</accession>
<organism evidence="1 2">
    <name type="scientific">Dyella humi</name>
    <dbReference type="NCBI Taxonomy" id="1770547"/>
    <lineage>
        <taxon>Bacteria</taxon>
        <taxon>Pseudomonadati</taxon>
        <taxon>Pseudomonadota</taxon>
        <taxon>Gammaproteobacteria</taxon>
        <taxon>Lysobacterales</taxon>
        <taxon>Rhodanobacteraceae</taxon>
        <taxon>Dyella</taxon>
    </lineage>
</organism>
<dbReference type="Proteomes" id="UP001620409">
    <property type="component" value="Unassembled WGS sequence"/>
</dbReference>
<reference evidence="1 2" key="1">
    <citation type="submission" date="2020-10" db="EMBL/GenBank/DDBJ databases">
        <title>Phylogeny of dyella-like bacteria.</title>
        <authorList>
            <person name="Fu J."/>
        </authorList>
    </citation>
    <scope>NUCLEOTIDE SEQUENCE [LARGE SCALE GENOMIC DNA]</scope>
    <source>
        <strain evidence="1 2">DHG40</strain>
    </source>
</reference>
<dbReference type="EMBL" id="JADIKI010000022">
    <property type="protein sequence ID" value="MFK2854855.1"/>
    <property type="molecule type" value="Genomic_DNA"/>
</dbReference>
<keyword evidence="2" id="KW-1185">Reference proteome</keyword>
<dbReference type="RefSeq" id="WP_380010127.1">
    <property type="nucleotide sequence ID" value="NZ_JADIKI010000022.1"/>
</dbReference>